<reference evidence="3" key="1">
    <citation type="submission" date="2014-04" db="EMBL/GenBank/DDBJ databases">
        <title>Whole-Genome optical mapping and complete genome sequence of Sphingobacterium deserti sp. nov., a new spaces isolated from desert in the west of China.</title>
        <authorList>
            <person name="Teng C."/>
            <person name="Zhou Z."/>
            <person name="Li X."/>
            <person name="Chen M."/>
            <person name="Lin M."/>
            <person name="Wang L."/>
            <person name="Su S."/>
            <person name="Zhang C."/>
            <person name="Zhang W."/>
        </authorList>
    </citation>
    <scope>NUCLEOTIDE SEQUENCE [LARGE SCALE GENOMIC DNA]</scope>
    <source>
        <strain evidence="3">ACCC05744</strain>
    </source>
</reference>
<evidence type="ECO:0000313" key="2">
    <source>
        <dbReference type="EMBL" id="KGE13783.1"/>
    </source>
</evidence>
<dbReference type="EMBL" id="JJMU01000037">
    <property type="protein sequence ID" value="KGE13783.1"/>
    <property type="molecule type" value="Genomic_DNA"/>
</dbReference>
<evidence type="ECO:0000313" key="3">
    <source>
        <dbReference type="Proteomes" id="UP000031802"/>
    </source>
</evidence>
<proteinExistence type="predicted"/>
<accession>A0A0B8T3S2</accession>
<dbReference type="RefSeq" id="WP_241462410.1">
    <property type="nucleotide sequence ID" value="NZ_JJMU01000037.1"/>
</dbReference>
<dbReference type="PATRIC" id="fig|1229276.3.peg.2477"/>
<dbReference type="STRING" id="1229276.DI53_2409"/>
<name>A0A0B8T3S2_9SPHI</name>
<reference evidence="2 3" key="2">
    <citation type="journal article" date="2015" name="PLoS ONE">
        <title>Whole-Genome Optical Mapping and Finished Genome Sequence of Sphingobacterium deserti sp. nov., a New Species Isolated from the Western Desert of China.</title>
        <authorList>
            <person name="Teng C."/>
            <person name="Zhou Z."/>
            <person name="Molnar I."/>
            <person name="Li X."/>
            <person name="Tang R."/>
            <person name="Chen M."/>
            <person name="Wang L."/>
            <person name="Su S."/>
            <person name="Zhang W."/>
            <person name="Lin M."/>
        </authorList>
    </citation>
    <scope>NUCLEOTIDE SEQUENCE [LARGE SCALE GENOMIC DNA]</scope>
    <source>
        <strain evidence="3">ACCC05744</strain>
    </source>
</reference>
<sequence>MDTKNVNTFGIHFIIRSSKNQKSKLASVYARILANGWRAEISLKRKVSPDQWSDLKGRAKGRVKK</sequence>
<dbReference type="AlphaFoldDB" id="A0A0B8T3S2"/>
<dbReference type="Proteomes" id="UP000031802">
    <property type="component" value="Unassembled WGS sequence"/>
</dbReference>
<keyword evidence="3" id="KW-1185">Reference proteome</keyword>
<dbReference type="InterPro" id="IPR035386">
    <property type="entry name" value="Arm-DNA-bind_5"/>
</dbReference>
<dbReference type="Pfam" id="PF17293">
    <property type="entry name" value="Arm-DNA-bind_5"/>
    <property type="match status" value="1"/>
</dbReference>
<gene>
    <name evidence="2" type="ORF">DI53_2409</name>
</gene>
<feature type="domain" description="Arm DNA-binding" evidence="1">
    <location>
        <begin position="13"/>
        <end position="61"/>
    </location>
</feature>
<organism evidence="2 3">
    <name type="scientific">Sphingobacterium deserti</name>
    <dbReference type="NCBI Taxonomy" id="1229276"/>
    <lineage>
        <taxon>Bacteria</taxon>
        <taxon>Pseudomonadati</taxon>
        <taxon>Bacteroidota</taxon>
        <taxon>Sphingobacteriia</taxon>
        <taxon>Sphingobacteriales</taxon>
        <taxon>Sphingobacteriaceae</taxon>
        <taxon>Sphingobacterium</taxon>
    </lineage>
</organism>
<protein>
    <submittedName>
        <fullName evidence="2">Transposase</fullName>
    </submittedName>
</protein>
<evidence type="ECO:0000259" key="1">
    <source>
        <dbReference type="Pfam" id="PF17293"/>
    </source>
</evidence>
<comment type="caution">
    <text evidence="2">The sequence shown here is derived from an EMBL/GenBank/DDBJ whole genome shotgun (WGS) entry which is preliminary data.</text>
</comment>